<keyword evidence="5" id="KW-0808">Transferase</keyword>
<keyword evidence="9" id="KW-0863">Zinc-finger</keyword>
<dbReference type="EC" id="2.3.2.27" evidence="4"/>
<accession>A0A9Q0SVV3</accession>
<evidence type="ECO:0000313" key="18">
    <source>
        <dbReference type="EMBL" id="KAJ6691010.1"/>
    </source>
</evidence>
<name>A0A9Q0SVV3_9ROSI</name>
<evidence type="ECO:0000256" key="9">
    <source>
        <dbReference type="ARBA" id="ARBA00022771"/>
    </source>
</evidence>
<keyword evidence="19" id="KW-1185">Reference proteome</keyword>
<keyword evidence="13 15" id="KW-0472">Membrane</keyword>
<dbReference type="GO" id="GO:0008270">
    <property type="term" value="F:zinc ion binding"/>
    <property type="evidence" value="ECO:0007669"/>
    <property type="project" value="UniProtKB-KW"/>
</dbReference>
<evidence type="ECO:0000256" key="1">
    <source>
        <dbReference type="ARBA" id="ARBA00000900"/>
    </source>
</evidence>
<evidence type="ECO:0000256" key="14">
    <source>
        <dbReference type="ARBA" id="ARBA00024209"/>
    </source>
</evidence>
<reference evidence="18" key="2">
    <citation type="journal article" date="2023" name="Int. J. Mol. Sci.">
        <title>De Novo Assembly and Annotation of 11 Diverse Shrub Willow (Salix) Genomes Reveals Novel Gene Organization in Sex-Linked Regions.</title>
        <authorList>
            <person name="Hyden B."/>
            <person name="Feng K."/>
            <person name="Yates T.B."/>
            <person name="Jawdy S."/>
            <person name="Cereghino C."/>
            <person name="Smart L.B."/>
            <person name="Muchero W."/>
        </authorList>
    </citation>
    <scope>NUCLEOTIDE SEQUENCE</scope>
    <source>
        <tissue evidence="18">Shoot tip</tissue>
    </source>
</reference>
<dbReference type="InterPro" id="IPR046948">
    <property type="entry name" value="ATL20-22-like"/>
</dbReference>
<dbReference type="GO" id="GO:0030247">
    <property type="term" value="F:polysaccharide binding"/>
    <property type="evidence" value="ECO:0007669"/>
    <property type="project" value="InterPro"/>
</dbReference>
<evidence type="ECO:0000256" key="8">
    <source>
        <dbReference type="ARBA" id="ARBA00022729"/>
    </source>
</evidence>
<keyword evidence="6 15" id="KW-0812">Transmembrane</keyword>
<feature type="chain" id="PRO_5040217075" description="RING-type E3 ubiquitin transferase" evidence="16">
    <location>
        <begin position="21"/>
        <end position="274"/>
    </location>
</feature>
<reference evidence="18" key="1">
    <citation type="submission" date="2022-11" db="EMBL/GenBank/DDBJ databases">
        <authorList>
            <person name="Hyden B.L."/>
            <person name="Feng K."/>
            <person name="Yates T."/>
            <person name="Jawdy S."/>
            <person name="Smart L.B."/>
            <person name="Muchero W."/>
        </authorList>
    </citation>
    <scope>NUCLEOTIDE SEQUENCE</scope>
    <source>
        <tissue evidence="18">Shoot tip</tissue>
    </source>
</reference>
<keyword evidence="7" id="KW-0479">Metal-binding</keyword>
<gene>
    <name evidence="18" type="ORF">OIU74_015651</name>
</gene>
<evidence type="ECO:0000259" key="17">
    <source>
        <dbReference type="Pfam" id="PF13947"/>
    </source>
</evidence>
<sequence>MVACLFYVLFVVFVAGHGAGLNCTGSCGNRGPEIRFPFRIKGEQPVHCGYPGFDLSCSDDNSTVLELPTGVSLLIEEIDYRHRLVYARDPLGCFPRKRLNFSLGASHFQIKTQNNEWLDDWTLFNCSSNEKRSPYGNKIPCLSAFNHDVYAVGSYDTISHSDLLSCTKMYNIYGIPYSMLWEENYRLTISWFNTTCGSSESECYTVLKHSKGMLFFLSFIFFYVSCSLQINNWHLNKYSILHRREAKAADYWCDFRIAPFCYGDYCPLPRLQQR</sequence>
<comment type="subcellular location">
    <subcellularLocation>
        <location evidence="2">Membrane</location>
        <topology evidence="2">Single-pass membrane protein</topology>
    </subcellularLocation>
</comment>
<evidence type="ECO:0000256" key="16">
    <source>
        <dbReference type="SAM" id="SignalP"/>
    </source>
</evidence>
<evidence type="ECO:0000256" key="6">
    <source>
        <dbReference type="ARBA" id="ARBA00022692"/>
    </source>
</evidence>
<keyword evidence="11" id="KW-0862">Zinc</keyword>
<evidence type="ECO:0000256" key="11">
    <source>
        <dbReference type="ARBA" id="ARBA00022833"/>
    </source>
</evidence>
<keyword evidence="12 15" id="KW-1133">Transmembrane helix</keyword>
<keyword evidence="10" id="KW-0833">Ubl conjugation pathway</keyword>
<comment type="catalytic activity">
    <reaction evidence="1">
        <text>S-ubiquitinyl-[E2 ubiquitin-conjugating enzyme]-L-cysteine + [acceptor protein]-L-lysine = [E2 ubiquitin-conjugating enzyme]-L-cysteine + N(6)-ubiquitinyl-[acceptor protein]-L-lysine.</text>
        <dbReference type="EC" id="2.3.2.27"/>
    </reaction>
</comment>
<feature type="transmembrane region" description="Helical" evidence="15">
    <location>
        <begin position="213"/>
        <end position="235"/>
    </location>
</feature>
<protein>
    <recommendedName>
        <fullName evidence="4">RING-type E3 ubiquitin transferase</fullName>
        <ecNumber evidence="4">2.3.2.27</ecNumber>
    </recommendedName>
</protein>
<evidence type="ECO:0000256" key="12">
    <source>
        <dbReference type="ARBA" id="ARBA00022989"/>
    </source>
</evidence>
<dbReference type="PANTHER" id="PTHR46279">
    <property type="entry name" value="RING/U-BOX SUPERFAMILY PROTEIN"/>
    <property type="match status" value="1"/>
</dbReference>
<evidence type="ECO:0000256" key="7">
    <source>
        <dbReference type="ARBA" id="ARBA00022723"/>
    </source>
</evidence>
<evidence type="ECO:0000256" key="3">
    <source>
        <dbReference type="ARBA" id="ARBA00004906"/>
    </source>
</evidence>
<evidence type="ECO:0000313" key="19">
    <source>
        <dbReference type="Proteomes" id="UP001151752"/>
    </source>
</evidence>
<comment type="pathway">
    <text evidence="3">Protein modification; protein ubiquitination.</text>
</comment>
<evidence type="ECO:0000256" key="15">
    <source>
        <dbReference type="SAM" id="Phobius"/>
    </source>
</evidence>
<dbReference type="Proteomes" id="UP001151752">
    <property type="component" value="Chromosome 17"/>
</dbReference>
<dbReference type="AlphaFoldDB" id="A0A9Q0SVV3"/>
<dbReference type="EMBL" id="JAPFFM010000018">
    <property type="protein sequence ID" value="KAJ6691010.1"/>
    <property type="molecule type" value="Genomic_DNA"/>
</dbReference>
<comment type="caution">
    <text evidence="18">The sequence shown here is derived from an EMBL/GenBank/DDBJ whole genome shotgun (WGS) entry which is preliminary data.</text>
</comment>
<comment type="similarity">
    <text evidence="14">Belongs to the RING-type zinc finger family. ATL subfamily.</text>
</comment>
<dbReference type="InterPro" id="IPR025287">
    <property type="entry name" value="WAK_GUB"/>
</dbReference>
<dbReference type="Pfam" id="PF13947">
    <property type="entry name" value="GUB_WAK_bind"/>
    <property type="match status" value="1"/>
</dbReference>
<dbReference type="PANTHER" id="PTHR46279:SF9">
    <property type="entry name" value="OS01G0116300 PROTEIN"/>
    <property type="match status" value="1"/>
</dbReference>
<evidence type="ECO:0000256" key="4">
    <source>
        <dbReference type="ARBA" id="ARBA00012483"/>
    </source>
</evidence>
<evidence type="ECO:0000256" key="5">
    <source>
        <dbReference type="ARBA" id="ARBA00022679"/>
    </source>
</evidence>
<organism evidence="18 19">
    <name type="scientific">Salix koriyanagi</name>
    <dbReference type="NCBI Taxonomy" id="2511006"/>
    <lineage>
        <taxon>Eukaryota</taxon>
        <taxon>Viridiplantae</taxon>
        <taxon>Streptophyta</taxon>
        <taxon>Embryophyta</taxon>
        <taxon>Tracheophyta</taxon>
        <taxon>Spermatophyta</taxon>
        <taxon>Magnoliopsida</taxon>
        <taxon>eudicotyledons</taxon>
        <taxon>Gunneridae</taxon>
        <taxon>Pentapetalae</taxon>
        <taxon>rosids</taxon>
        <taxon>fabids</taxon>
        <taxon>Malpighiales</taxon>
        <taxon>Salicaceae</taxon>
        <taxon>Saliceae</taxon>
        <taxon>Salix</taxon>
    </lineage>
</organism>
<evidence type="ECO:0000256" key="2">
    <source>
        <dbReference type="ARBA" id="ARBA00004167"/>
    </source>
</evidence>
<proteinExistence type="inferred from homology"/>
<dbReference type="GO" id="GO:0061630">
    <property type="term" value="F:ubiquitin protein ligase activity"/>
    <property type="evidence" value="ECO:0007669"/>
    <property type="project" value="UniProtKB-EC"/>
</dbReference>
<feature type="signal peptide" evidence="16">
    <location>
        <begin position="1"/>
        <end position="20"/>
    </location>
</feature>
<keyword evidence="8 16" id="KW-0732">Signal</keyword>
<evidence type="ECO:0000256" key="10">
    <source>
        <dbReference type="ARBA" id="ARBA00022786"/>
    </source>
</evidence>
<evidence type="ECO:0000256" key="13">
    <source>
        <dbReference type="ARBA" id="ARBA00023136"/>
    </source>
</evidence>
<feature type="domain" description="Wall-associated receptor kinase galacturonan-binding" evidence="17">
    <location>
        <begin position="23"/>
        <end position="84"/>
    </location>
</feature>
<dbReference type="GO" id="GO:0016020">
    <property type="term" value="C:membrane"/>
    <property type="evidence" value="ECO:0007669"/>
    <property type="project" value="UniProtKB-SubCell"/>
</dbReference>